<organism evidence="8 9">
    <name type="scientific">Phytophthora kernoviae</name>
    <dbReference type="NCBI Taxonomy" id="325452"/>
    <lineage>
        <taxon>Eukaryota</taxon>
        <taxon>Sar</taxon>
        <taxon>Stramenopiles</taxon>
        <taxon>Oomycota</taxon>
        <taxon>Peronosporomycetes</taxon>
        <taxon>Peronosporales</taxon>
        <taxon>Peronosporaceae</taxon>
        <taxon>Phytophthora</taxon>
    </lineage>
</organism>
<name>A0A3R7KAK4_9STRA</name>
<dbReference type="Pfam" id="PF00520">
    <property type="entry name" value="Ion_trans"/>
    <property type="match status" value="1"/>
</dbReference>
<dbReference type="AlphaFoldDB" id="A0A3R7KAK4"/>
<dbReference type="EMBL" id="MBAD02000874">
    <property type="protein sequence ID" value="RLN61767.1"/>
    <property type="molecule type" value="Genomic_DNA"/>
</dbReference>
<dbReference type="GO" id="GO:0044877">
    <property type="term" value="F:protein-containing complex binding"/>
    <property type="evidence" value="ECO:0007669"/>
    <property type="project" value="TreeGrafter"/>
</dbReference>
<evidence type="ECO:0000313" key="8">
    <source>
        <dbReference type="EMBL" id="RLN61767.1"/>
    </source>
</evidence>
<feature type="region of interest" description="Disordered" evidence="5">
    <location>
        <begin position="1"/>
        <end position="25"/>
    </location>
</feature>
<dbReference type="GO" id="GO:0005221">
    <property type="term" value="F:intracellularly cyclic nucleotide-activated monoatomic cation channel activity"/>
    <property type="evidence" value="ECO:0007669"/>
    <property type="project" value="InterPro"/>
</dbReference>
<feature type="transmembrane region" description="Helical" evidence="6">
    <location>
        <begin position="199"/>
        <end position="217"/>
    </location>
</feature>
<dbReference type="InterPro" id="IPR050866">
    <property type="entry name" value="CNG_cation_channel"/>
</dbReference>
<evidence type="ECO:0000256" key="1">
    <source>
        <dbReference type="ARBA" id="ARBA00004141"/>
    </source>
</evidence>
<comment type="subcellular location">
    <subcellularLocation>
        <location evidence="1">Membrane</location>
        <topology evidence="1">Multi-pass membrane protein</topology>
    </subcellularLocation>
</comment>
<feature type="transmembrane region" description="Helical" evidence="6">
    <location>
        <begin position="65"/>
        <end position="84"/>
    </location>
</feature>
<feature type="domain" description="Ion transport" evidence="7">
    <location>
        <begin position="68"/>
        <end position="290"/>
    </location>
</feature>
<dbReference type="SUPFAM" id="SSF81324">
    <property type="entry name" value="Voltage-gated potassium channels"/>
    <property type="match status" value="1"/>
</dbReference>
<dbReference type="PANTHER" id="PTHR45638:SF11">
    <property type="entry name" value="CYCLIC NUCLEOTIDE-GATED CATION CHANNEL SUBUNIT A"/>
    <property type="match status" value="1"/>
</dbReference>
<evidence type="ECO:0000313" key="9">
    <source>
        <dbReference type="Proteomes" id="UP000284657"/>
    </source>
</evidence>
<dbReference type="GO" id="GO:0016020">
    <property type="term" value="C:membrane"/>
    <property type="evidence" value="ECO:0007669"/>
    <property type="project" value="UniProtKB-SubCell"/>
</dbReference>
<proteinExistence type="predicted"/>
<feature type="compositionally biased region" description="Basic residues" evidence="5">
    <location>
        <begin position="12"/>
        <end position="21"/>
    </location>
</feature>
<keyword evidence="2 6" id="KW-0812">Transmembrane</keyword>
<feature type="transmembrane region" description="Helical" evidence="6">
    <location>
        <begin position="274"/>
        <end position="297"/>
    </location>
</feature>
<feature type="compositionally biased region" description="Low complexity" evidence="5">
    <location>
        <begin position="1"/>
        <end position="11"/>
    </location>
</feature>
<feature type="transmembrane region" description="Helical" evidence="6">
    <location>
        <begin position="246"/>
        <end position="262"/>
    </location>
</feature>
<evidence type="ECO:0000259" key="7">
    <source>
        <dbReference type="Pfam" id="PF00520"/>
    </source>
</evidence>
<sequence>MRVAPAPASLRASRRSRRRSSVTRAPSGLSLLLRQRMRAGSSDLMLTENHNAFDPSSTFIRVCLQLRLAAILFELVAIPFLAAFHPEAKRSHLIGAYVCELLFCADIYVQLNTGYFENGNVLRDARKARRKYLSSPAFLMDVLALMPLSLVLPATVTEGHSMALFELHKLLRMWRLPALTSNLDDLYARHFAALKLTKVLGFTLILSHFVACGRFSFGYDHPHPGEEPNHWLPHEPHGEHHTSRRQYLMSLFWAFGVLTGGFEGELPYTNAQFAFTIVVGLCGFSLFTSLCATFFLLSKCEGGDAELAEARVNQFQHILAFHRALPFNISGHSGGAP</sequence>
<accession>A0A3R7KAK4</accession>
<keyword evidence="4 6" id="KW-0472">Membrane</keyword>
<comment type="caution">
    <text evidence="8">The sequence shown here is derived from an EMBL/GenBank/DDBJ whole genome shotgun (WGS) entry which is preliminary data.</text>
</comment>
<evidence type="ECO:0000256" key="6">
    <source>
        <dbReference type="SAM" id="Phobius"/>
    </source>
</evidence>
<reference evidence="8 9" key="1">
    <citation type="submission" date="2018-07" db="EMBL/GenBank/DDBJ databases">
        <title>Genome sequencing of oomycete isolates from Chile give support for New Zealand origin for Phytophthora kernoviae and make available the first Nothophytophthora sp. genome.</title>
        <authorList>
            <person name="Studholme D.J."/>
            <person name="Sanfuentes E."/>
            <person name="Panda P."/>
            <person name="Hill R."/>
            <person name="Sambles C."/>
            <person name="Grant M."/>
            <person name="Williams N.M."/>
            <person name="Mcdougal R.L."/>
        </authorList>
    </citation>
    <scope>NUCLEOTIDE SEQUENCE [LARGE SCALE GENOMIC DNA]</scope>
    <source>
        <strain evidence="8">Chile7</strain>
    </source>
</reference>
<dbReference type="Proteomes" id="UP000284657">
    <property type="component" value="Unassembled WGS sequence"/>
</dbReference>
<gene>
    <name evidence="8" type="ORF">BBJ29_001384</name>
</gene>
<evidence type="ECO:0000256" key="3">
    <source>
        <dbReference type="ARBA" id="ARBA00022989"/>
    </source>
</evidence>
<dbReference type="InterPro" id="IPR005821">
    <property type="entry name" value="Ion_trans_dom"/>
</dbReference>
<evidence type="ECO:0000256" key="4">
    <source>
        <dbReference type="ARBA" id="ARBA00023136"/>
    </source>
</evidence>
<feature type="transmembrane region" description="Helical" evidence="6">
    <location>
        <begin position="132"/>
        <end position="152"/>
    </location>
</feature>
<evidence type="ECO:0000256" key="5">
    <source>
        <dbReference type="SAM" id="MobiDB-lite"/>
    </source>
</evidence>
<dbReference type="PANTHER" id="PTHR45638">
    <property type="entry name" value="CYCLIC NUCLEOTIDE-GATED CATION CHANNEL SUBUNIT A"/>
    <property type="match status" value="1"/>
</dbReference>
<evidence type="ECO:0000256" key="2">
    <source>
        <dbReference type="ARBA" id="ARBA00022692"/>
    </source>
</evidence>
<keyword evidence="3 6" id="KW-1133">Transmembrane helix</keyword>
<dbReference type="Gene3D" id="1.10.287.70">
    <property type="match status" value="1"/>
</dbReference>
<protein>
    <recommendedName>
        <fullName evidence="7">Ion transport domain-containing protein</fullName>
    </recommendedName>
</protein>